<accession>A0A9D1HKS5</accession>
<feature type="binding site" evidence="6">
    <location>
        <begin position="206"/>
        <end position="211"/>
    </location>
    <ligand>
        <name>ATP</name>
        <dbReference type="ChEBI" id="CHEBI:30616"/>
    </ligand>
</feature>
<organism evidence="9 10">
    <name type="scientific">Candidatus Avidehalobacter gallistercoris</name>
    <dbReference type="NCBI Taxonomy" id="2840694"/>
    <lineage>
        <taxon>Bacteria</taxon>
        <taxon>Bacillati</taxon>
        <taxon>Bacillota</taxon>
        <taxon>Clostridia</taxon>
        <taxon>Eubacteriales</taxon>
        <taxon>Peptococcaceae</taxon>
        <taxon>Peptococcaceae incertae sedis</taxon>
        <taxon>Candidatus Avidehalobacter</taxon>
    </lineage>
</organism>
<evidence type="ECO:0000256" key="5">
    <source>
        <dbReference type="HAMAP-Rule" id="MF_00602"/>
    </source>
</evidence>
<gene>
    <name evidence="5" type="primary">mcsB</name>
    <name evidence="9" type="ORF">IAB00_06505</name>
</gene>
<dbReference type="AlphaFoldDB" id="A0A9D1HKS5"/>
<dbReference type="PROSITE" id="PS00112">
    <property type="entry name" value="PHOSPHAGEN_KINASE"/>
    <property type="match status" value="1"/>
</dbReference>
<proteinExistence type="inferred from homology"/>
<dbReference type="GO" id="GO:1990424">
    <property type="term" value="F:protein arginine kinase activity"/>
    <property type="evidence" value="ECO:0007669"/>
    <property type="project" value="UniProtKB-EC"/>
</dbReference>
<keyword evidence="2 5" id="KW-0547">Nucleotide-binding</keyword>
<dbReference type="EC" id="2.7.14.1" evidence="5"/>
<comment type="function">
    <text evidence="5">Catalyzes the specific phosphorylation of arginine residues in proteins.</text>
</comment>
<reference evidence="9" key="2">
    <citation type="journal article" date="2021" name="PeerJ">
        <title>Extensive microbial diversity within the chicken gut microbiome revealed by metagenomics and culture.</title>
        <authorList>
            <person name="Gilroy R."/>
            <person name="Ravi A."/>
            <person name="Getino M."/>
            <person name="Pursley I."/>
            <person name="Horton D.L."/>
            <person name="Alikhan N.F."/>
            <person name="Baker D."/>
            <person name="Gharbi K."/>
            <person name="Hall N."/>
            <person name="Watson M."/>
            <person name="Adriaenssens E.M."/>
            <person name="Foster-Nyarko E."/>
            <person name="Jarju S."/>
            <person name="Secka A."/>
            <person name="Antonio M."/>
            <person name="Oren A."/>
            <person name="Chaudhuri R.R."/>
            <person name="La Ragione R."/>
            <person name="Hildebrand F."/>
            <person name="Pallen M.J."/>
        </authorList>
    </citation>
    <scope>NUCLEOTIDE SEQUENCE</scope>
    <source>
        <strain evidence="9">2830</strain>
    </source>
</reference>
<dbReference type="HAMAP" id="MF_00602">
    <property type="entry name" value="Prot_Arg_kinase"/>
    <property type="match status" value="1"/>
</dbReference>
<dbReference type="InterPro" id="IPR014746">
    <property type="entry name" value="Gln_synth/guanido_kin_cat_dom"/>
</dbReference>
<dbReference type="Proteomes" id="UP000824124">
    <property type="component" value="Unassembled WGS sequence"/>
</dbReference>
<sequence length="350" mass="39148">MTVVNGAAGITTLPYVAWAEPQDERQIVVSTRLRLARNLTGKSFPNRLSDAEAEQLGQEMARALPENENWQLLRLDELLERERGVLLEKHLLSRDILQHTCGRLLAVNAAQTLAIMLNEEDHLRIQAILPGLQPEAAWRELSALDDKLAEKLDFAYDGRLGYLTSCPSNLGTGLRASVMLHLPGLQLLGKLDGIFRQLAQAGFTVRGVYGEGSESRGGLFQISNQVTLGCSEEEIISRLKQLVEEIITQEQQARTWLKANRRDWLEDKIGRAVGVLVGAHLLTGKEAMEQISWVRLGLSMGLCRKIDWRELNLLMLSVQTPFLQTTAGRELAPQERDALRAKIARQYVSQ</sequence>
<evidence type="ECO:0000256" key="3">
    <source>
        <dbReference type="ARBA" id="ARBA00022777"/>
    </source>
</evidence>
<evidence type="ECO:0000256" key="6">
    <source>
        <dbReference type="PROSITE-ProRule" id="PRU00843"/>
    </source>
</evidence>
<reference evidence="9" key="1">
    <citation type="submission" date="2020-10" db="EMBL/GenBank/DDBJ databases">
        <authorList>
            <person name="Gilroy R."/>
        </authorList>
    </citation>
    <scope>NUCLEOTIDE SEQUENCE</scope>
    <source>
        <strain evidence="9">2830</strain>
    </source>
</reference>
<comment type="caution">
    <text evidence="9">The sequence shown here is derived from an EMBL/GenBank/DDBJ whole genome shotgun (WGS) entry which is preliminary data.</text>
</comment>
<dbReference type="GO" id="GO:0005524">
    <property type="term" value="F:ATP binding"/>
    <property type="evidence" value="ECO:0007669"/>
    <property type="project" value="UniProtKB-UniRule"/>
</dbReference>
<dbReference type="GO" id="GO:0005615">
    <property type="term" value="C:extracellular space"/>
    <property type="evidence" value="ECO:0007669"/>
    <property type="project" value="TreeGrafter"/>
</dbReference>
<comment type="caution">
    <text evidence="5">Lacks conserved residue(s) required for the propagation of feature annotation.</text>
</comment>
<dbReference type="InterPro" id="IPR022415">
    <property type="entry name" value="ATP-guanido_PTrfase_AS"/>
</dbReference>
<comment type="activity regulation">
    <text evidence="5">Appears to be allosterically activated by the binding of pArg-containing polypeptides to the pArg-binding pocket localized in the C-terminal domain of McsB.</text>
</comment>
<dbReference type="PANTHER" id="PTHR11547:SF38">
    <property type="entry name" value="ARGININE KINASE 1-RELATED"/>
    <property type="match status" value="1"/>
</dbReference>
<dbReference type="CDD" id="cd07930">
    <property type="entry name" value="bacterial_phosphagen_kinase"/>
    <property type="match status" value="1"/>
</dbReference>
<evidence type="ECO:0000256" key="2">
    <source>
        <dbReference type="ARBA" id="ARBA00022741"/>
    </source>
</evidence>
<dbReference type="GO" id="GO:0046314">
    <property type="term" value="P:phosphocreatine biosynthetic process"/>
    <property type="evidence" value="ECO:0007669"/>
    <property type="project" value="InterPro"/>
</dbReference>
<feature type="domain" description="Phosphagen kinase C-terminal" evidence="8">
    <location>
        <begin position="27"/>
        <end position="253"/>
    </location>
</feature>
<dbReference type="Pfam" id="PF00217">
    <property type="entry name" value="ATP-gua_Ptrans"/>
    <property type="match status" value="1"/>
</dbReference>
<keyword evidence="5" id="KW-0021">Allosteric enzyme</keyword>
<dbReference type="SUPFAM" id="SSF55931">
    <property type="entry name" value="Glutamine synthetase/guanido kinase"/>
    <property type="match status" value="1"/>
</dbReference>
<keyword evidence="1 5" id="KW-0808">Transferase</keyword>
<protein>
    <recommendedName>
        <fullName evidence="5">Protein-arginine kinase</fullName>
        <ecNumber evidence="5">2.7.14.1</ecNumber>
    </recommendedName>
</protein>
<dbReference type="PANTHER" id="PTHR11547">
    <property type="entry name" value="ARGININE OR CREATINE KINASE"/>
    <property type="match status" value="1"/>
</dbReference>
<comment type="catalytic activity">
    <reaction evidence="5">
        <text>L-arginyl-[protein] + ATP = N(omega)-phospho-L-arginyl-[protein] + ADP + H(+)</text>
        <dbReference type="Rhea" id="RHEA:43384"/>
        <dbReference type="Rhea" id="RHEA-COMP:10532"/>
        <dbReference type="Rhea" id="RHEA-COMP:10533"/>
        <dbReference type="ChEBI" id="CHEBI:15378"/>
        <dbReference type="ChEBI" id="CHEBI:29965"/>
        <dbReference type="ChEBI" id="CHEBI:30616"/>
        <dbReference type="ChEBI" id="CHEBI:83226"/>
        <dbReference type="ChEBI" id="CHEBI:456216"/>
        <dbReference type="EC" id="2.7.14.1"/>
    </reaction>
</comment>
<evidence type="ECO:0000259" key="8">
    <source>
        <dbReference type="PROSITE" id="PS51510"/>
    </source>
</evidence>
<comment type="similarity">
    <text evidence="5 6 7">Belongs to the ATP:guanido phosphotransferase family.</text>
</comment>
<evidence type="ECO:0000313" key="10">
    <source>
        <dbReference type="Proteomes" id="UP000824124"/>
    </source>
</evidence>
<dbReference type="InterPro" id="IPR023660">
    <property type="entry name" value="Arg_Kinase"/>
</dbReference>
<feature type="binding site" evidence="5 6">
    <location>
        <position position="90"/>
    </location>
    <ligand>
        <name>ATP</name>
        <dbReference type="ChEBI" id="CHEBI:30616"/>
    </ligand>
</feature>
<evidence type="ECO:0000256" key="7">
    <source>
        <dbReference type="RuleBase" id="RU000505"/>
    </source>
</evidence>
<dbReference type="GO" id="GO:0004111">
    <property type="term" value="F:creatine kinase activity"/>
    <property type="evidence" value="ECO:0007669"/>
    <property type="project" value="InterPro"/>
</dbReference>
<name>A0A9D1HKS5_9FIRM</name>
<keyword evidence="4 5" id="KW-0067">ATP-binding</keyword>
<feature type="binding site" evidence="5 6">
    <location>
        <begin position="175"/>
        <end position="179"/>
    </location>
    <ligand>
        <name>ATP</name>
        <dbReference type="ChEBI" id="CHEBI:30616"/>
    </ligand>
</feature>
<dbReference type="Gene3D" id="3.30.590.10">
    <property type="entry name" value="Glutamine synthetase/guanido kinase, catalytic domain"/>
    <property type="match status" value="1"/>
</dbReference>
<dbReference type="InterPro" id="IPR000749">
    <property type="entry name" value="ATP-guanido_PTrfase"/>
</dbReference>
<feature type="binding site" evidence="5 6">
    <location>
        <position position="124"/>
    </location>
    <ligand>
        <name>ATP</name>
        <dbReference type="ChEBI" id="CHEBI:30616"/>
    </ligand>
</feature>
<dbReference type="EMBL" id="DVMH01000032">
    <property type="protein sequence ID" value="HIU10870.1"/>
    <property type="molecule type" value="Genomic_DNA"/>
</dbReference>
<feature type="binding site" evidence="6">
    <location>
        <begin position="30"/>
        <end position="34"/>
    </location>
    <ligand>
        <name>ATP</name>
        <dbReference type="ChEBI" id="CHEBI:30616"/>
    </ligand>
</feature>
<evidence type="ECO:0000256" key="1">
    <source>
        <dbReference type="ARBA" id="ARBA00022679"/>
    </source>
</evidence>
<feature type="short sequence motif" description="RDXXRA motif of the pArg binding pocket involved in allosteric regulation" evidence="5">
    <location>
        <begin position="336"/>
        <end position="341"/>
    </location>
</feature>
<evidence type="ECO:0000256" key="4">
    <source>
        <dbReference type="ARBA" id="ARBA00022840"/>
    </source>
</evidence>
<evidence type="ECO:0000313" key="9">
    <source>
        <dbReference type="EMBL" id="HIU10870.1"/>
    </source>
</evidence>
<keyword evidence="3 5" id="KW-0418">Kinase</keyword>
<dbReference type="InterPro" id="IPR022414">
    <property type="entry name" value="ATP-guanido_PTrfase_cat"/>
</dbReference>
<dbReference type="PROSITE" id="PS51510">
    <property type="entry name" value="PHOSPHAGEN_KINASE_C"/>
    <property type="match status" value="1"/>
</dbReference>